<reference evidence="13" key="1">
    <citation type="submission" date="2017-01" db="EMBL/GenBank/DDBJ databases">
        <title>Genome Analysis of Deinococcus marmoris KOPRI26562.</title>
        <authorList>
            <person name="Kim J.H."/>
            <person name="Oh H.-M."/>
        </authorList>
    </citation>
    <scope>NUCLEOTIDE SEQUENCE [LARGE SCALE GENOMIC DNA]</scope>
    <source>
        <strain evidence="13">PAMC 26633</strain>
    </source>
</reference>
<feature type="domain" description="Porin" evidence="11">
    <location>
        <begin position="15"/>
        <end position="308"/>
    </location>
</feature>
<evidence type="ECO:0000256" key="3">
    <source>
        <dbReference type="ARBA" id="ARBA00022448"/>
    </source>
</evidence>
<dbReference type="InterPro" id="IPR033900">
    <property type="entry name" value="Gram_neg_porin_domain"/>
</dbReference>
<dbReference type="AlphaFoldDB" id="A0A226WZY2"/>
<comment type="subunit">
    <text evidence="2">Homotrimer.</text>
</comment>
<dbReference type="GO" id="GO:0015288">
    <property type="term" value="F:porin activity"/>
    <property type="evidence" value="ECO:0007669"/>
    <property type="project" value="UniProtKB-KW"/>
</dbReference>
<keyword evidence="7" id="KW-0406">Ion transport</keyword>
<evidence type="ECO:0000256" key="7">
    <source>
        <dbReference type="ARBA" id="ARBA00023065"/>
    </source>
</evidence>
<dbReference type="Proteomes" id="UP000214720">
    <property type="component" value="Unassembled WGS sequence"/>
</dbReference>
<proteinExistence type="predicted"/>
<dbReference type="EMBL" id="MTHB01000119">
    <property type="protein sequence ID" value="OXC76742.1"/>
    <property type="molecule type" value="Genomic_DNA"/>
</dbReference>
<evidence type="ECO:0000313" key="12">
    <source>
        <dbReference type="EMBL" id="OXC76742.1"/>
    </source>
</evidence>
<dbReference type="Pfam" id="PF13609">
    <property type="entry name" value="Porin_4"/>
    <property type="match status" value="1"/>
</dbReference>
<evidence type="ECO:0000256" key="4">
    <source>
        <dbReference type="ARBA" id="ARBA00022452"/>
    </source>
</evidence>
<organism evidence="12 13">
    <name type="scientific">Caballeronia sordidicola</name>
    <name type="common">Burkholderia sordidicola</name>
    <dbReference type="NCBI Taxonomy" id="196367"/>
    <lineage>
        <taxon>Bacteria</taxon>
        <taxon>Pseudomonadati</taxon>
        <taxon>Pseudomonadota</taxon>
        <taxon>Betaproteobacteria</taxon>
        <taxon>Burkholderiales</taxon>
        <taxon>Burkholderiaceae</taxon>
        <taxon>Caballeronia</taxon>
    </lineage>
</organism>
<dbReference type="PANTHER" id="PTHR34501:SF9">
    <property type="entry name" value="MAJOR OUTER MEMBRANE PROTEIN P.IA"/>
    <property type="match status" value="1"/>
</dbReference>
<keyword evidence="6" id="KW-0732">Signal</keyword>
<evidence type="ECO:0000256" key="9">
    <source>
        <dbReference type="ARBA" id="ARBA00023136"/>
    </source>
</evidence>
<name>A0A226WZY2_CABSO</name>
<evidence type="ECO:0000256" key="1">
    <source>
        <dbReference type="ARBA" id="ARBA00004571"/>
    </source>
</evidence>
<gene>
    <name evidence="12" type="ORF">BSU04_20510</name>
</gene>
<dbReference type="Gene3D" id="2.40.160.10">
    <property type="entry name" value="Porin"/>
    <property type="match status" value="1"/>
</dbReference>
<keyword evidence="5" id="KW-0812">Transmembrane</keyword>
<comment type="subcellular location">
    <subcellularLocation>
        <location evidence="1">Cell outer membrane</location>
        <topology evidence="1">Multi-pass membrane protein</topology>
    </subcellularLocation>
</comment>
<evidence type="ECO:0000256" key="8">
    <source>
        <dbReference type="ARBA" id="ARBA00023114"/>
    </source>
</evidence>
<accession>A0A226WZY2</accession>
<dbReference type="SUPFAM" id="SSF56935">
    <property type="entry name" value="Porins"/>
    <property type="match status" value="1"/>
</dbReference>
<evidence type="ECO:0000256" key="2">
    <source>
        <dbReference type="ARBA" id="ARBA00011233"/>
    </source>
</evidence>
<dbReference type="GO" id="GO:0006811">
    <property type="term" value="P:monoatomic ion transport"/>
    <property type="evidence" value="ECO:0007669"/>
    <property type="project" value="UniProtKB-KW"/>
</dbReference>
<evidence type="ECO:0000256" key="5">
    <source>
        <dbReference type="ARBA" id="ARBA00022692"/>
    </source>
</evidence>
<evidence type="ECO:0000259" key="11">
    <source>
        <dbReference type="Pfam" id="PF13609"/>
    </source>
</evidence>
<evidence type="ECO:0000313" key="13">
    <source>
        <dbReference type="Proteomes" id="UP000214720"/>
    </source>
</evidence>
<dbReference type="GO" id="GO:0046930">
    <property type="term" value="C:pore complex"/>
    <property type="evidence" value="ECO:0007669"/>
    <property type="project" value="UniProtKB-KW"/>
</dbReference>
<dbReference type="RefSeq" id="WP_179258367.1">
    <property type="nucleotide sequence ID" value="NZ_MTHB01000119.1"/>
</dbReference>
<keyword evidence="4" id="KW-1134">Transmembrane beta strand</keyword>
<keyword evidence="8" id="KW-0626">Porin</keyword>
<keyword evidence="9" id="KW-0472">Membrane</keyword>
<dbReference type="PANTHER" id="PTHR34501">
    <property type="entry name" value="PROTEIN YDDL-RELATED"/>
    <property type="match status" value="1"/>
</dbReference>
<evidence type="ECO:0000256" key="6">
    <source>
        <dbReference type="ARBA" id="ARBA00022729"/>
    </source>
</evidence>
<protein>
    <submittedName>
        <fullName evidence="12">Outer membrane protein (Porin)</fullName>
    </submittedName>
</protein>
<keyword evidence="10" id="KW-0998">Cell outer membrane</keyword>
<sequence>MACAFCVCALRIDDAYAQSSVTLYGIIDNGIEYLSNVKGHAVTELYSGVGSLNILGFLGSEDLGGGNKAIFRLESGFDSGTGLSVPSGSLFGSQAYVGLSSDKYGTFTLGNQYDLLYPLGFSPVKWITTLAAGASGGLGTSMLGNHAAGFEYGNSAKWQGVYGPLALGAMYAFGPQTSQHMMSFHAGYASGNFSVGASYTRDNYVTSFLTTGYNVIGTRIYLIGSSYVWGNWRLMGYYSNAQSLLTSDSNHVVTGALIYQLRPDIYLALGADYANARNIHNVAGTQRQIEAAAYYSLSKRTQIYSAVVAAHGNGFVQTSIGIPAGQTAPSTAGGEVGARFGITTRF</sequence>
<dbReference type="CDD" id="cd00342">
    <property type="entry name" value="gram_neg_porins"/>
    <property type="match status" value="1"/>
</dbReference>
<dbReference type="InterPro" id="IPR050298">
    <property type="entry name" value="Gram-neg_bact_OMP"/>
</dbReference>
<keyword evidence="3" id="KW-0813">Transport</keyword>
<comment type="caution">
    <text evidence="12">The sequence shown here is derived from an EMBL/GenBank/DDBJ whole genome shotgun (WGS) entry which is preliminary data.</text>
</comment>
<dbReference type="InterPro" id="IPR023614">
    <property type="entry name" value="Porin_dom_sf"/>
</dbReference>
<evidence type="ECO:0000256" key="10">
    <source>
        <dbReference type="ARBA" id="ARBA00023237"/>
    </source>
</evidence>
<dbReference type="GO" id="GO:0009279">
    <property type="term" value="C:cell outer membrane"/>
    <property type="evidence" value="ECO:0007669"/>
    <property type="project" value="UniProtKB-SubCell"/>
</dbReference>